<proteinExistence type="predicted"/>
<name>A0A378WMR1_9NOCA</name>
<dbReference type="Pfam" id="PF13822">
    <property type="entry name" value="ACC_epsilon"/>
    <property type="match status" value="1"/>
</dbReference>
<dbReference type="OrthoDB" id="4377572at2"/>
<dbReference type="RefSeq" id="WP_062961628.1">
    <property type="nucleotide sequence ID" value="NZ_JAJFOE010000001.1"/>
</dbReference>
<dbReference type="Proteomes" id="UP000255082">
    <property type="component" value="Unassembled WGS sequence"/>
</dbReference>
<accession>A0A378WMR1</accession>
<dbReference type="GO" id="GO:0003989">
    <property type="term" value="F:acetyl-CoA carboxylase activity"/>
    <property type="evidence" value="ECO:0007669"/>
    <property type="project" value="InterPro"/>
</dbReference>
<sequence>MTAVADEEILRAAELDLAVDEFGDDDTKLASVTAAVEVEAGHGPVIRVLKGSPTDEDLAALVTVFAAASANAGAAPQDQGPVDNWGRPTMMHRGTSPFSPYAFPYLSHIRG</sequence>
<protein>
    <recommendedName>
        <fullName evidence="3">Acyl-CoA carboxylase subunit epsilon</fullName>
    </recommendedName>
</protein>
<dbReference type="GO" id="GO:0004658">
    <property type="term" value="F:propionyl-CoA carboxylase activity"/>
    <property type="evidence" value="ECO:0007669"/>
    <property type="project" value="InterPro"/>
</dbReference>
<evidence type="ECO:0008006" key="3">
    <source>
        <dbReference type="Google" id="ProtNLM"/>
    </source>
</evidence>
<organism evidence="1 2">
    <name type="scientific">Nocardia africana</name>
    <dbReference type="NCBI Taxonomy" id="134964"/>
    <lineage>
        <taxon>Bacteria</taxon>
        <taxon>Bacillati</taxon>
        <taxon>Actinomycetota</taxon>
        <taxon>Actinomycetes</taxon>
        <taxon>Mycobacteriales</taxon>
        <taxon>Nocardiaceae</taxon>
        <taxon>Nocardia</taxon>
    </lineage>
</organism>
<dbReference type="EMBL" id="UGRU01000001">
    <property type="protein sequence ID" value="SUA42027.1"/>
    <property type="molecule type" value="Genomic_DNA"/>
</dbReference>
<dbReference type="AlphaFoldDB" id="A0A378WMR1"/>
<evidence type="ECO:0000313" key="2">
    <source>
        <dbReference type="Proteomes" id="UP000255082"/>
    </source>
</evidence>
<dbReference type="InterPro" id="IPR032716">
    <property type="entry name" value="ACC_epsilon"/>
</dbReference>
<gene>
    <name evidence="1" type="ORF">NCTC13184_01375</name>
</gene>
<evidence type="ECO:0000313" key="1">
    <source>
        <dbReference type="EMBL" id="SUA42027.1"/>
    </source>
</evidence>
<reference evidence="1 2" key="1">
    <citation type="submission" date="2018-06" db="EMBL/GenBank/DDBJ databases">
        <authorList>
            <consortium name="Pathogen Informatics"/>
            <person name="Doyle S."/>
        </authorList>
    </citation>
    <scope>NUCLEOTIDE SEQUENCE [LARGE SCALE GENOMIC DNA]</scope>
    <source>
        <strain evidence="1 2">NCTC13184</strain>
    </source>
</reference>